<dbReference type="EMBL" id="QRBI01000131">
    <property type="protein sequence ID" value="RMC03459.1"/>
    <property type="molecule type" value="Genomic_DNA"/>
</dbReference>
<name>A0A3M0JRK3_HIRRU</name>
<keyword evidence="3" id="KW-1185">Reference proteome</keyword>
<proteinExistence type="predicted"/>
<feature type="compositionally biased region" description="Basic and acidic residues" evidence="1">
    <location>
        <begin position="113"/>
        <end position="124"/>
    </location>
</feature>
<reference evidence="2 3" key="1">
    <citation type="submission" date="2018-07" db="EMBL/GenBank/DDBJ databases">
        <title>A high quality draft genome assembly of the barn swallow (H. rustica rustica).</title>
        <authorList>
            <person name="Formenti G."/>
            <person name="Chiara M."/>
            <person name="Poveda L."/>
            <person name="Francoijs K.-J."/>
            <person name="Bonisoli-Alquati A."/>
            <person name="Canova L."/>
            <person name="Gianfranceschi L."/>
            <person name="Horner D.S."/>
            <person name="Saino N."/>
        </authorList>
    </citation>
    <scope>NUCLEOTIDE SEQUENCE [LARGE SCALE GENOMIC DNA]</scope>
    <source>
        <strain evidence="2">Chelidonia</strain>
        <tissue evidence="2">Blood</tissue>
    </source>
</reference>
<feature type="compositionally biased region" description="Basic and acidic residues" evidence="1">
    <location>
        <begin position="58"/>
        <end position="67"/>
    </location>
</feature>
<feature type="compositionally biased region" description="Acidic residues" evidence="1">
    <location>
        <begin position="262"/>
        <end position="275"/>
    </location>
</feature>
<feature type="region of interest" description="Disordered" evidence="1">
    <location>
        <begin position="49"/>
        <end position="74"/>
    </location>
</feature>
<sequence length="286" mass="32701">MERARYKAHSQACQVNTPHQAIVPGLGRRWRENQAQHNPPGCALLLAAGTAGQRKKAQRSEDRDKRPRQGQQVQARDMLIVLLCSNRAGRGQQQKWKHRGRRHVNGDNQRGQQKREKDLMEQDPRASSSNGCERHGGQRSSPVHGPQQKRPGKAQWQGHDCSRNWEQQPLQRTKPLHQDQAGEQSGSDQKRELLWNAKKRSWITVSHLPATIWQEARTRLRPMNLAGYRLPGMCTPHNTNQFFMGHREYMRIDENEVAVEIPGEDSDCSTEDEDLPLMATSPSTDQ</sequence>
<gene>
    <name evidence="2" type="ORF">DUI87_20658</name>
</gene>
<dbReference type="OrthoDB" id="9212596at2759"/>
<evidence type="ECO:0000313" key="2">
    <source>
        <dbReference type="EMBL" id="RMC03459.1"/>
    </source>
</evidence>
<evidence type="ECO:0000256" key="1">
    <source>
        <dbReference type="SAM" id="MobiDB-lite"/>
    </source>
</evidence>
<dbReference type="AlphaFoldDB" id="A0A3M0JRK3"/>
<feature type="region of interest" description="Disordered" evidence="1">
    <location>
        <begin position="262"/>
        <end position="286"/>
    </location>
</feature>
<evidence type="ECO:0000313" key="3">
    <source>
        <dbReference type="Proteomes" id="UP000269221"/>
    </source>
</evidence>
<dbReference type="Proteomes" id="UP000269221">
    <property type="component" value="Unassembled WGS sequence"/>
</dbReference>
<organism evidence="2 3">
    <name type="scientific">Hirundo rustica rustica</name>
    <dbReference type="NCBI Taxonomy" id="333673"/>
    <lineage>
        <taxon>Eukaryota</taxon>
        <taxon>Metazoa</taxon>
        <taxon>Chordata</taxon>
        <taxon>Craniata</taxon>
        <taxon>Vertebrata</taxon>
        <taxon>Euteleostomi</taxon>
        <taxon>Archelosauria</taxon>
        <taxon>Archosauria</taxon>
        <taxon>Dinosauria</taxon>
        <taxon>Saurischia</taxon>
        <taxon>Theropoda</taxon>
        <taxon>Coelurosauria</taxon>
        <taxon>Aves</taxon>
        <taxon>Neognathae</taxon>
        <taxon>Neoaves</taxon>
        <taxon>Telluraves</taxon>
        <taxon>Australaves</taxon>
        <taxon>Passeriformes</taxon>
        <taxon>Sylvioidea</taxon>
        <taxon>Hirundinidae</taxon>
        <taxon>Hirundo</taxon>
    </lineage>
</organism>
<protein>
    <submittedName>
        <fullName evidence="2">Uncharacterized protein</fullName>
    </submittedName>
</protein>
<comment type="caution">
    <text evidence="2">The sequence shown here is derived from an EMBL/GenBank/DDBJ whole genome shotgun (WGS) entry which is preliminary data.</text>
</comment>
<accession>A0A3M0JRK3</accession>
<feature type="region of interest" description="Disordered" evidence="1">
    <location>
        <begin position="89"/>
        <end position="160"/>
    </location>
</feature>